<evidence type="ECO:0000256" key="2">
    <source>
        <dbReference type="ARBA" id="ARBA00023015"/>
    </source>
</evidence>
<protein>
    <recommendedName>
        <fullName evidence="10">RNA polymerase, sigma-24 subunit, ECF subfamily</fullName>
    </recommendedName>
</protein>
<evidence type="ECO:0000259" key="6">
    <source>
        <dbReference type="Pfam" id="PF04542"/>
    </source>
</evidence>
<dbReference type="SUPFAM" id="SSF88946">
    <property type="entry name" value="Sigma2 domain of RNA polymerase sigma factors"/>
    <property type="match status" value="1"/>
</dbReference>
<proteinExistence type="inferred from homology"/>
<name>K0K1A7_SACES</name>
<dbReference type="Proteomes" id="UP000006281">
    <property type="component" value="Chromosome"/>
</dbReference>
<dbReference type="InterPro" id="IPR039425">
    <property type="entry name" value="RNA_pol_sigma-70-like"/>
</dbReference>
<feature type="domain" description="RNA polymerase sigma-70 region 2" evidence="6">
    <location>
        <begin position="23"/>
        <end position="82"/>
    </location>
</feature>
<dbReference type="InterPro" id="IPR014325">
    <property type="entry name" value="RNA_pol_sigma-E_actinobac"/>
</dbReference>
<dbReference type="GO" id="GO:0006352">
    <property type="term" value="P:DNA-templated transcription initiation"/>
    <property type="evidence" value="ECO:0007669"/>
    <property type="project" value="InterPro"/>
</dbReference>
<dbReference type="PANTHER" id="PTHR43133">
    <property type="entry name" value="RNA POLYMERASE ECF-TYPE SIGMA FACTO"/>
    <property type="match status" value="1"/>
</dbReference>
<dbReference type="eggNOG" id="COG1595">
    <property type="taxonomic scope" value="Bacteria"/>
</dbReference>
<reference evidence="8 9" key="1">
    <citation type="journal article" date="2012" name="BMC Genomics">
        <title>Complete genome sequence of Saccharothrix espanaensis DSM 44229T and comparison to the other completely sequenced Pseudonocardiaceae.</title>
        <authorList>
            <person name="Strobel T."/>
            <person name="Al-Dilaimi A."/>
            <person name="Blom J."/>
            <person name="Gessner A."/>
            <person name="Kalinowski J."/>
            <person name="Luzhetska M."/>
            <person name="Puhler A."/>
            <person name="Szczepanowski R."/>
            <person name="Bechthold A."/>
            <person name="Ruckert C."/>
        </authorList>
    </citation>
    <scope>NUCLEOTIDE SEQUENCE [LARGE SCALE GENOMIC DNA]</scope>
    <source>
        <strain evidence="9">ATCC 51144 / DSM 44229 / JCM 9112 / NBRC 15066 / NRRL 15764</strain>
    </source>
</reference>
<dbReference type="GO" id="GO:0016987">
    <property type="term" value="F:sigma factor activity"/>
    <property type="evidence" value="ECO:0007669"/>
    <property type="project" value="UniProtKB-KW"/>
</dbReference>
<dbReference type="SUPFAM" id="SSF88659">
    <property type="entry name" value="Sigma3 and sigma4 domains of RNA polymerase sigma factors"/>
    <property type="match status" value="1"/>
</dbReference>
<dbReference type="Pfam" id="PF08281">
    <property type="entry name" value="Sigma70_r4_2"/>
    <property type="match status" value="1"/>
</dbReference>
<evidence type="ECO:0000313" key="9">
    <source>
        <dbReference type="Proteomes" id="UP000006281"/>
    </source>
</evidence>
<gene>
    <name evidence="8" type="ordered locus">BN6_30610</name>
</gene>
<dbReference type="InterPro" id="IPR036388">
    <property type="entry name" value="WH-like_DNA-bd_sf"/>
</dbReference>
<dbReference type="BioCyc" id="SESP1179773:BN6_RS14890-MONOMER"/>
<evidence type="ECO:0000256" key="5">
    <source>
        <dbReference type="ARBA" id="ARBA00023163"/>
    </source>
</evidence>
<dbReference type="NCBIfam" id="TIGR02937">
    <property type="entry name" value="sigma70-ECF"/>
    <property type="match status" value="1"/>
</dbReference>
<dbReference type="NCBIfam" id="TIGR02983">
    <property type="entry name" value="SigE-fam_strep"/>
    <property type="match status" value="1"/>
</dbReference>
<accession>K0K1A7</accession>
<keyword evidence="5" id="KW-0804">Transcription</keyword>
<dbReference type="InterPro" id="IPR013324">
    <property type="entry name" value="RNA_pol_sigma_r3/r4-like"/>
</dbReference>
<dbReference type="Gene3D" id="1.10.1740.10">
    <property type="match status" value="1"/>
</dbReference>
<dbReference type="Gene3D" id="1.10.10.10">
    <property type="entry name" value="Winged helix-like DNA-binding domain superfamily/Winged helix DNA-binding domain"/>
    <property type="match status" value="1"/>
</dbReference>
<evidence type="ECO:0000256" key="1">
    <source>
        <dbReference type="ARBA" id="ARBA00010641"/>
    </source>
</evidence>
<dbReference type="InterPro" id="IPR013249">
    <property type="entry name" value="RNA_pol_sigma70_r4_t2"/>
</dbReference>
<dbReference type="InterPro" id="IPR013325">
    <property type="entry name" value="RNA_pol_sigma_r2"/>
</dbReference>
<dbReference type="CDD" id="cd06171">
    <property type="entry name" value="Sigma70_r4"/>
    <property type="match status" value="1"/>
</dbReference>
<evidence type="ECO:0008006" key="10">
    <source>
        <dbReference type="Google" id="ProtNLM"/>
    </source>
</evidence>
<evidence type="ECO:0000259" key="7">
    <source>
        <dbReference type="Pfam" id="PF08281"/>
    </source>
</evidence>
<dbReference type="STRING" id="1179773.BN6_30610"/>
<keyword evidence="3" id="KW-0731">Sigma factor</keyword>
<dbReference type="AlphaFoldDB" id="K0K1A7"/>
<comment type="similarity">
    <text evidence="1">Belongs to the sigma-70 factor family. ECF subfamily.</text>
</comment>
<sequence>MRPTASVTDDEFLRYATESTATIRRTAYRLCRDEHTADDLTQTTLAKLFTAWPRLGQDVNLDAYARKVLVRTAIDEHRRRLRRHETTVGELPPVPVPPAAVENVLDVRAALVRLPPGQRAAVVLRYCADLTLAETARHLNCAEGTVKSQAAKGLAALREFLSPHHSTA</sequence>
<keyword evidence="9" id="KW-1185">Reference proteome</keyword>
<dbReference type="Pfam" id="PF04542">
    <property type="entry name" value="Sigma70_r2"/>
    <property type="match status" value="1"/>
</dbReference>
<dbReference type="HOGENOM" id="CLU_047691_15_4_11"/>
<evidence type="ECO:0000256" key="4">
    <source>
        <dbReference type="ARBA" id="ARBA00023125"/>
    </source>
</evidence>
<dbReference type="GO" id="GO:0003677">
    <property type="term" value="F:DNA binding"/>
    <property type="evidence" value="ECO:0007669"/>
    <property type="project" value="UniProtKB-KW"/>
</dbReference>
<evidence type="ECO:0000256" key="3">
    <source>
        <dbReference type="ARBA" id="ARBA00023082"/>
    </source>
</evidence>
<keyword evidence="2" id="KW-0805">Transcription regulation</keyword>
<dbReference type="KEGG" id="sesp:BN6_30610"/>
<evidence type="ECO:0000313" key="8">
    <source>
        <dbReference type="EMBL" id="CCH30368.1"/>
    </source>
</evidence>
<dbReference type="EMBL" id="HE804045">
    <property type="protein sequence ID" value="CCH30368.1"/>
    <property type="molecule type" value="Genomic_DNA"/>
</dbReference>
<keyword evidence="4" id="KW-0238">DNA-binding</keyword>
<dbReference type="InterPro" id="IPR007627">
    <property type="entry name" value="RNA_pol_sigma70_r2"/>
</dbReference>
<dbReference type="PANTHER" id="PTHR43133:SF50">
    <property type="entry name" value="ECF RNA POLYMERASE SIGMA FACTOR SIGM"/>
    <property type="match status" value="1"/>
</dbReference>
<dbReference type="InterPro" id="IPR014284">
    <property type="entry name" value="RNA_pol_sigma-70_dom"/>
</dbReference>
<organism evidence="8 9">
    <name type="scientific">Saccharothrix espanaensis (strain ATCC 51144 / DSM 44229 / JCM 9112 / NBRC 15066 / NRRL 15764)</name>
    <dbReference type="NCBI Taxonomy" id="1179773"/>
    <lineage>
        <taxon>Bacteria</taxon>
        <taxon>Bacillati</taxon>
        <taxon>Actinomycetota</taxon>
        <taxon>Actinomycetes</taxon>
        <taxon>Pseudonocardiales</taxon>
        <taxon>Pseudonocardiaceae</taxon>
        <taxon>Saccharothrix</taxon>
    </lineage>
</organism>
<dbReference type="PATRIC" id="fig|1179773.3.peg.3058"/>
<feature type="domain" description="RNA polymerase sigma factor 70 region 4 type 2" evidence="7">
    <location>
        <begin position="107"/>
        <end position="157"/>
    </location>
</feature>